<name>A0A0J6CJR5_9BACT</name>
<comment type="caution">
    <text evidence="1">The sequence shown here is derived from an EMBL/GenBank/DDBJ whole genome shotgun (WGS) entry which is preliminary data.</text>
</comment>
<dbReference type="PATRIC" id="fig|328812.4.peg.3146"/>
<dbReference type="Proteomes" id="UP000036166">
    <property type="component" value="Unassembled WGS sequence"/>
</dbReference>
<evidence type="ECO:0000313" key="1">
    <source>
        <dbReference type="EMBL" id="KMM33450.1"/>
    </source>
</evidence>
<accession>A0A0J6CJR5</accession>
<dbReference type="EMBL" id="LFJV01000036">
    <property type="protein sequence ID" value="KMM33450.1"/>
    <property type="molecule type" value="Genomic_DNA"/>
</dbReference>
<sequence>MFFFSLFSEAFRLLQSGFDFYVHSRLPLRKSRQGIWTEFLQLRYGAYATFERLKIGKATEKLCSNSVAVLECFSVAIPLHRKKQVLTGSSLKRNNFVLYKGKTE</sequence>
<proteinExistence type="predicted"/>
<evidence type="ECO:0000313" key="2">
    <source>
        <dbReference type="Proteomes" id="UP000036166"/>
    </source>
</evidence>
<organism evidence="1 2">
    <name type="scientific">Parabacteroides goldsteinii</name>
    <dbReference type="NCBI Taxonomy" id="328812"/>
    <lineage>
        <taxon>Bacteria</taxon>
        <taxon>Pseudomonadati</taxon>
        <taxon>Bacteroidota</taxon>
        <taxon>Bacteroidia</taxon>
        <taxon>Bacteroidales</taxon>
        <taxon>Tannerellaceae</taxon>
        <taxon>Parabacteroides</taxon>
    </lineage>
</organism>
<reference evidence="1 2" key="1">
    <citation type="submission" date="2015-06" db="EMBL/GenBank/DDBJ databases">
        <title>Draft Genome Sequence of Parabacteroides goldsteinii with Putative Novel Metallo-Beta-Lactamases Isolated from a Blood Culture from a Human Patient.</title>
        <authorList>
            <person name="Krogh T.J."/>
            <person name="Agergaard C.N."/>
            <person name="Moller-Jensen J."/>
            <person name="Justesen U.S."/>
        </authorList>
    </citation>
    <scope>NUCLEOTIDE SEQUENCE [LARGE SCALE GENOMIC DNA]</scope>
    <source>
        <strain evidence="1 2">910340</strain>
    </source>
</reference>
<protein>
    <submittedName>
        <fullName evidence="1">Uncharacterized protein</fullName>
    </submittedName>
</protein>
<gene>
    <name evidence="1" type="ORF">ACM15_12165</name>
</gene>
<dbReference type="AlphaFoldDB" id="A0A0J6CJR5"/>